<dbReference type="PANTHER" id="PTHR44591">
    <property type="entry name" value="STRESS RESPONSE REGULATOR PROTEIN 1"/>
    <property type="match status" value="1"/>
</dbReference>
<evidence type="ECO:0000256" key="2">
    <source>
        <dbReference type="PROSITE-ProRule" id="PRU00169"/>
    </source>
</evidence>
<dbReference type="RefSeq" id="WP_313980372.1">
    <property type="nucleotide sequence ID" value="NZ_JASJOS010000006.1"/>
</dbReference>
<dbReference type="Proteomes" id="UP001241110">
    <property type="component" value="Unassembled WGS sequence"/>
</dbReference>
<dbReference type="AlphaFoldDB" id="A0AAE3QR12"/>
<dbReference type="SUPFAM" id="SSF52172">
    <property type="entry name" value="CheY-like"/>
    <property type="match status" value="1"/>
</dbReference>
<comment type="caution">
    <text evidence="4">The sequence shown here is derived from an EMBL/GenBank/DDBJ whole genome shotgun (WGS) entry which is preliminary data.</text>
</comment>
<dbReference type="GO" id="GO:0000160">
    <property type="term" value="P:phosphorelay signal transduction system"/>
    <property type="evidence" value="ECO:0007669"/>
    <property type="project" value="InterPro"/>
</dbReference>
<evidence type="ECO:0000256" key="1">
    <source>
        <dbReference type="ARBA" id="ARBA00022553"/>
    </source>
</evidence>
<dbReference type="PANTHER" id="PTHR44591:SF3">
    <property type="entry name" value="RESPONSE REGULATORY DOMAIN-CONTAINING PROTEIN"/>
    <property type="match status" value="1"/>
</dbReference>
<dbReference type="PROSITE" id="PS50110">
    <property type="entry name" value="RESPONSE_REGULATORY"/>
    <property type="match status" value="1"/>
</dbReference>
<dbReference type="Gene3D" id="3.40.50.2300">
    <property type="match status" value="1"/>
</dbReference>
<proteinExistence type="predicted"/>
<evidence type="ECO:0000313" key="4">
    <source>
        <dbReference type="EMBL" id="MDJ1481925.1"/>
    </source>
</evidence>
<dbReference type="SMART" id="SM00448">
    <property type="entry name" value="REC"/>
    <property type="match status" value="1"/>
</dbReference>
<feature type="domain" description="Response regulatory" evidence="3">
    <location>
        <begin position="4"/>
        <end position="122"/>
    </location>
</feature>
<dbReference type="Pfam" id="PF00072">
    <property type="entry name" value="Response_reg"/>
    <property type="match status" value="1"/>
</dbReference>
<reference evidence="4" key="1">
    <citation type="submission" date="2023-05" db="EMBL/GenBank/DDBJ databases">
        <authorList>
            <person name="Zhang X."/>
        </authorList>
    </citation>
    <scope>NUCLEOTIDE SEQUENCE</scope>
    <source>
        <strain evidence="4">YF14B1</strain>
    </source>
</reference>
<evidence type="ECO:0000313" key="5">
    <source>
        <dbReference type="Proteomes" id="UP001241110"/>
    </source>
</evidence>
<dbReference type="EMBL" id="JASJOS010000006">
    <property type="protein sequence ID" value="MDJ1481925.1"/>
    <property type="molecule type" value="Genomic_DNA"/>
</dbReference>
<accession>A0AAE3QR12</accession>
<protein>
    <submittedName>
        <fullName evidence="4">Response regulator</fullName>
    </submittedName>
</protein>
<evidence type="ECO:0000259" key="3">
    <source>
        <dbReference type="PROSITE" id="PS50110"/>
    </source>
</evidence>
<keyword evidence="1 2" id="KW-0597">Phosphoprotein</keyword>
<name>A0AAE3QR12_9BACT</name>
<dbReference type="InterPro" id="IPR011006">
    <property type="entry name" value="CheY-like_superfamily"/>
</dbReference>
<organism evidence="4 5">
    <name type="scientific">Xanthocytophaga flava</name>
    <dbReference type="NCBI Taxonomy" id="3048013"/>
    <lineage>
        <taxon>Bacteria</taxon>
        <taxon>Pseudomonadati</taxon>
        <taxon>Bacteroidota</taxon>
        <taxon>Cytophagia</taxon>
        <taxon>Cytophagales</taxon>
        <taxon>Rhodocytophagaceae</taxon>
        <taxon>Xanthocytophaga</taxon>
    </lineage>
</organism>
<dbReference type="InterPro" id="IPR001789">
    <property type="entry name" value="Sig_transdc_resp-reg_receiver"/>
</dbReference>
<gene>
    <name evidence="4" type="ORF">QNI16_15600</name>
</gene>
<feature type="modified residue" description="4-aspartylphosphate" evidence="2">
    <location>
        <position position="55"/>
    </location>
</feature>
<dbReference type="InterPro" id="IPR050595">
    <property type="entry name" value="Bact_response_regulator"/>
</dbReference>
<sequence length="123" mass="13825">MKKTVLVVEDFASIRDFVCEILEKKGYHAIKTTNGNEALEVLSRQAEEISLVLSDYNMPECTGMELLKKIKAKPATFPIPVVFLTTESDPVKMRTAKDAGLAAWVRKPYKADTFFALLENLSR</sequence>